<dbReference type="Pfam" id="PF14663">
    <property type="entry name" value="RasGEF_N_2"/>
    <property type="match status" value="1"/>
</dbReference>
<dbReference type="Proteomes" id="UP000015241">
    <property type="component" value="Unassembled WGS sequence"/>
</dbReference>
<accession>S8EQT7</accession>
<dbReference type="Pfam" id="PF14664">
    <property type="entry name" value="RICTOR_N"/>
    <property type="match status" value="1"/>
</dbReference>
<dbReference type="EMBL" id="KE504124">
    <property type="protein sequence ID" value="EPT05324.1"/>
    <property type="molecule type" value="Genomic_DNA"/>
</dbReference>
<reference evidence="7 8" key="1">
    <citation type="journal article" date="2012" name="Science">
        <title>The Paleozoic origin of enzymatic lignin decomposition reconstructed from 31 fungal genomes.</title>
        <authorList>
            <person name="Floudas D."/>
            <person name="Binder M."/>
            <person name="Riley R."/>
            <person name="Barry K."/>
            <person name="Blanchette R.A."/>
            <person name="Henrissat B."/>
            <person name="Martinez A.T."/>
            <person name="Otillar R."/>
            <person name="Spatafora J.W."/>
            <person name="Yadav J.S."/>
            <person name="Aerts A."/>
            <person name="Benoit I."/>
            <person name="Boyd A."/>
            <person name="Carlson A."/>
            <person name="Copeland A."/>
            <person name="Coutinho P.M."/>
            <person name="de Vries R.P."/>
            <person name="Ferreira P."/>
            <person name="Findley K."/>
            <person name="Foster B."/>
            <person name="Gaskell J."/>
            <person name="Glotzer D."/>
            <person name="Gorecki P."/>
            <person name="Heitman J."/>
            <person name="Hesse C."/>
            <person name="Hori C."/>
            <person name="Igarashi K."/>
            <person name="Jurgens J.A."/>
            <person name="Kallen N."/>
            <person name="Kersten P."/>
            <person name="Kohler A."/>
            <person name="Kuees U."/>
            <person name="Kumar T.K.A."/>
            <person name="Kuo A."/>
            <person name="LaButti K."/>
            <person name="Larrondo L.F."/>
            <person name="Lindquist E."/>
            <person name="Ling A."/>
            <person name="Lombard V."/>
            <person name="Lucas S."/>
            <person name="Lundell T."/>
            <person name="Martin R."/>
            <person name="McLaughlin D.J."/>
            <person name="Morgenstern I."/>
            <person name="Morin E."/>
            <person name="Murat C."/>
            <person name="Nagy L.G."/>
            <person name="Nolan M."/>
            <person name="Ohm R.A."/>
            <person name="Patyshakuliyeva A."/>
            <person name="Rokas A."/>
            <person name="Ruiz-Duenas F.J."/>
            <person name="Sabat G."/>
            <person name="Salamov A."/>
            <person name="Samejima M."/>
            <person name="Schmutz J."/>
            <person name="Slot J.C."/>
            <person name="St John F."/>
            <person name="Stenlid J."/>
            <person name="Sun H."/>
            <person name="Sun S."/>
            <person name="Syed K."/>
            <person name="Tsang A."/>
            <person name="Wiebenga A."/>
            <person name="Young D."/>
            <person name="Pisabarro A."/>
            <person name="Eastwood D.C."/>
            <person name="Martin F."/>
            <person name="Cullen D."/>
            <person name="Grigoriev I.V."/>
            <person name="Hibbett D.S."/>
        </authorList>
    </citation>
    <scope>NUCLEOTIDE SEQUENCE</scope>
    <source>
        <strain evidence="8">FP-58527</strain>
    </source>
</reference>
<dbReference type="GO" id="GO:0038203">
    <property type="term" value="P:TORC2 signaling"/>
    <property type="evidence" value="ECO:0007669"/>
    <property type="project" value="TreeGrafter"/>
</dbReference>
<evidence type="ECO:0000256" key="3">
    <source>
        <dbReference type="SAM" id="MobiDB-lite"/>
    </source>
</evidence>
<feature type="coiled-coil region" evidence="2">
    <location>
        <begin position="63"/>
        <end position="114"/>
    </location>
</feature>
<feature type="domain" description="Rapamycin-insensitive companion of mTOR middle" evidence="4">
    <location>
        <begin position="665"/>
        <end position="889"/>
    </location>
</feature>
<sequence length="1332" mass="148938">MPTAVVNHSSSSSSTQRMGDSGTSAYTGTTLANGSSSYVPRAGTYDGRRESDASEDQTFPDQFENLHNELKIANAIKEGAENMLQINTLTDTLRMQVESELEAAKNKISALTSTIETCEPPPMHVKHNTEAAEDFRSAMQQANTCMRTLLSSSHAASVAQSPPGTSPSTSPSSSTMSNMATANNADLERARVEAMTRLVTVLQRNLRVRYELDVEEVVKAVLPSFSDRSSQRSRATAYRLIRHSLVDFHSVERLKEQKLDWFLVKSLSRDGKYAMEKEQVIKLIRAIVEIGSERRRPGAANACASGAVPLSSAVMRSVIAVAESTDDPFRAICLQTLTEILLIDIDLMGKTGGIRVLLHALAEGPPEMTPLLASAFLHIVDCPSTRVYLKAGIDLEMALSGVTDAYGKGSEYVDRMRACTRVITSMLRTWSGLMYFCIQDRLAIRSLIDGLRMPLLETREVILDMFFDLLNIRAPDWHQAFIAGRRLTSTSSTPPTAELGLDSLVQSTESPPKTRRSFRHCLRLLIDHFLALLIQVLCGAGLLDALTSMLEESPVGSNLSRKAVLLMAEILQMSNRVLPLSIAAQIQALPRVFDLASDYAVGEHRIIGNSALSSIDSFNRHQARIQPAPIADKCDTRPRANSVEDAVRRGQRQVREDKMKQALQMDDKTFQAILLDSQVMTAKDPSKWNFEVLQELIEGPLLNSKRMEEAIRVSRYMRKLMSFFHPFSHKFSDMPKTKANIRWVRLGCQLLTALLQSSEGVKFLAEDDLLIQIVRSFAQLDPFNGAQTSDLIFSKKRMNETLTFGYFEMLGTLSKRKEGLDLLEKFKLFTAFYHLTELRSREDLLKGIIENLDYGHDGHSRIVLSKALTSSYKHIRLFATNHLGSLIRASATTNSWTLRLLLTQLYDPAIEVREVAVRFLEEACESPDVLQSVVEMQPTLDHLGEMGHPLMLKFMSTPMGFRFLYSANYIDREMDIWFHERNLQYVVYIEVFLAKIFSSSGDDDEDALTLESMVPPHFYGVMAKTELGYQVLQEKGHFAEFSDFIRQHGLESVDHDLIMKLKSVLWAVGNIGATEGGLTLLEDEEIIPEIIKIAEESLVLSVRGTCFFVLGLIASTPQGAEILDDYHWEATLSPLGMPTGICVPVGVEKFTYIPPWECVANESVDDVRLEPPKSDEETEVMTAIYNLANTVIANTASRSLAKMKTRPEYRHIFSSPEMYFRALHTISSQKYRMPVRRYILDLFDVELDAAMVARLSEYATALRMKPAQKPVKSSLMRVVSIVGRPNTEHRASDSEDDGSDDDERAAVVEKPPVMSLRPVSQIVGFDGNGYFD</sequence>
<feature type="domain" description="Rapamycin-insensitive companion of mTOR" evidence="6">
    <location>
        <begin position="1058"/>
        <end position="1130"/>
    </location>
</feature>
<evidence type="ECO:0000259" key="6">
    <source>
        <dbReference type="SMART" id="SM01310"/>
    </source>
</evidence>
<dbReference type="InParanoid" id="S8EQT7"/>
<dbReference type="SMART" id="SM01308">
    <property type="entry name" value="RICTOR_N"/>
    <property type="match status" value="1"/>
</dbReference>
<dbReference type="SMART" id="SM01303">
    <property type="entry name" value="RasGEF_N_2"/>
    <property type="match status" value="1"/>
</dbReference>
<evidence type="ECO:0000256" key="1">
    <source>
        <dbReference type="ARBA" id="ARBA00008878"/>
    </source>
</evidence>
<evidence type="ECO:0008006" key="9">
    <source>
        <dbReference type="Google" id="ProtNLM"/>
    </source>
</evidence>
<dbReference type="InterPro" id="IPR029451">
    <property type="entry name" value="RICTOR_M"/>
</dbReference>
<feature type="compositionally biased region" description="Low complexity" evidence="3">
    <location>
        <begin position="161"/>
        <end position="179"/>
    </location>
</feature>
<comment type="similarity">
    <text evidence="1">Belongs to the RICTOR family.</text>
</comment>
<dbReference type="InterPro" id="IPR028267">
    <property type="entry name" value="Pianissimo_N"/>
</dbReference>
<keyword evidence="8" id="KW-1185">Reference proteome</keyword>
<dbReference type="InterPro" id="IPR029453">
    <property type="entry name" value="Rictor_IV"/>
</dbReference>
<feature type="region of interest" description="Disordered" evidence="3">
    <location>
        <begin position="153"/>
        <end position="179"/>
    </location>
</feature>
<gene>
    <name evidence="7" type="ORF">FOMPIDRAFT_1027491</name>
</gene>
<dbReference type="PANTHER" id="PTHR13298:SF11">
    <property type="entry name" value="RAPAMYCIN-INSENSITIVE COMPANION OF MTOR"/>
    <property type="match status" value="1"/>
</dbReference>
<dbReference type="SMART" id="SM01310">
    <property type="entry name" value="RICTOR_V"/>
    <property type="match status" value="1"/>
</dbReference>
<dbReference type="eggNOG" id="KOG3694">
    <property type="taxonomic scope" value="Eukaryota"/>
</dbReference>
<keyword evidence="2" id="KW-0175">Coiled coil</keyword>
<dbReference type="GO" id="GO:0031932">
    <property type="term" value="C:TORC2 complex"/>
    <property type="evidence" value="ECO:0007669"/>
    <property type="project" value="InterPro"/>
</dbReference>
<evidence type="ECO:0000259" key="4">
    <source>
        <dbReference type="SMART" id="SM01307"/>
    </source>
</evidence>
<dbReference type="InterPro" id="IPR016024">
    <property type="entry name" value="ARM-type_fold"/>
</dbReference>
<name>S8EQT7_FOMSC</name>
<dbReference type="InterPro" id="IPR036274">
    <property type="entry name" value="HR1_rpt_sf"/>
</dbReference>
<evidence type="ECO:0000313" key="8">
    <source>
        <dbReference type="Proteomes" id="UP000015241"/>
    </source>
</evidence>
<dbReference type="FunCoup" id="S8EQT7">
    <property type="interactions" value="269"/>
</dbReference>
<dbReference type="InterPro" id="IPR029452">
    <property type="entry name" value="RICTOR_V"/>
</dbReference>
<evidence type="ECO:0000259" key="5">
    <source>
        <dbReference type="SMART" id="SM01308"/>
    </source>
</evidence>
<feature type="region of interest" description="Disordered" evidence="3">
    <location>
        <begin position="1285"/>
        <end position="1313"/>
    </location>
</feature>
<dbReference type="InterPro" id="IPR028268">
    <property type="entry name" value="Pianissimo_fam"/>
</dbReference>
<dbReference type="OrthoDB" id="271111at2759"/>
<dbReference type="PANTHER" id="PTHR13298">
    <property type="entry name" value="CYTOSOLIC REGULATOR PIANISSIMO"/>
    <property type="match status" value="1"/>
</dbReference>
<dbReference type="HOGENOM" id="CLU_001013_0_1_1"/>
<dbReference type="Gene3D" id="1.10.287.160">
    <property type="entry name" value="HR1 repeat"/>
    <property type="match status" value="1"/>
</dbReference>
<dbReference type="SUPFAM" id="SSF46585">
    <property type="entry name" value="HR1 repeat"/>
    <property type="match status" value="1"/>
</dbReference>
<dbReference type="STRING" id="743788.S8EQT7"/>
<feature type="compositionally biased region" description="Polar residues" evidence="3">
    <location>
        <begin position="15"/>
        <end position="38"/>
    </location>
</feature>
<feature type="region of interest" description="Disordered" evidence="3">
    <location>
        <begin position="1"/>
        <end position="56"/>
    </location>
</feature>
<evidence type="ECO:0000313" key="7">
    <source>
        <dbReference type="EMBL" id="EPT05324.1"/>
    </source>
</evidence>
<protein>
    <recommendedName>
        <fullName evidence="9">REM-1 domain-containing protein</fullName>
    </recommendedName>
</protein>
<dbReference type="SMART" id="SM01307">
    <property type="entry name" value="RICTOR_M"/>
    <property type="match status" value="1"/>
</dbReference>
<dbReference type="Pfam" id="PF14666">
    <property type="entry name" value="RICTOR_M"/>
    <property type="match status" value="1"/>
</dbReference>
<dbReference type="Pfam" id="PF14668">
    <property type="entry name" value="RICTOR_V"/>
    <property type="match status" value="1"/>
</dbReference>
<proteinExistence type="inferred from homology"/>
<organism evidence="7 8">
    <name type="scientific">Fomitopsis schrenkii</name>
    <name type="common">Brown rot fungus</name>
    <dbReference type="NCBI Taxonomy" id="2126942"/>
    <lineage>
        <taxon>Eukaryota</taxon>
        <taxon>Fungi</taxon>
        <taxon>Dikarya</taxon>
        <taxon>Basidiomycota</taxon>
        <taxon>Agaricomycotina</taxon>
        <taxon>Agaricomycetes</taxon>
        <taxon>Polyporales</taxon>
        <taxon>Fomitopsis</taxon>
    </lineage>
</organism>
<feature type="domain" description="Rapamycin-insensitive companion of mTOR N-terminal" evidence="5">
    <location>
        <begin position="192"/>
        <end position="579"/>
    </location>
</feature>
<dbReference type="SUPFAM" id="SSF48371">
    <property type="entry name" value="ARM repeat"/>
    <property type="match status" value="1"/>
</dbReference>
<feature type="compositionally biased region" description="Acidic residues" evidence="3">
    <location>
        <begin position="1294"/>
        <end position="1303"/>
    </location>
</feature>
<evidence type="ECO:0000256" key="2">
    <source>
        <dbReference type="SAM" id="Coils"/>
    </source>
</evidence>